<reference evidence="3" key="1">
    <citation type="submission" date="2016-06" db="UniProtKB">
        <authorList>
            <consortium name="WormBaseParasite"/>
        </authorList>
    </citation>
    <scope>IDENTIFICATION</scope>
</reference>
<gene>
    <name evidence="1" type="ORF">TCNE_LOCUS2810</name>
</gene>
<evidence type="ECO:0000313" key="2">
    <source>
        <dbReference type="Proteomes" id="UP000050794"/>
    </source>
</evidence>
<reference evidence="1 2" key="2">
    <citation type="submission" date="2018-11" db="EMBL/GenBank/DDBJ databases">
        <authorList>
            <consortium name="Pathogen Informatics"/>
        </authorList>
    </citation>
    <scope>NUCLEOTIDE SEQUENCE [LARGE SCALE GENOMIC DNA]</scope>
</reference>
<sequence>MVKRASKQQSLCLEQMADDQSSFVKDATVDEISDVGSVAIGQPSDVDDIADVSAKEEVYYLFIDVDFIWDEIHEFGDVAGTEEGENETVAANSQVAAKVDASDVDSVSGCCYGRSVMLQLSRKANNHFFSRRGLEELGIYLHRGSIDTESAAPKTFLDALTDAARGTGNDPFKGSAETKVVWFGSSHCSLV</sequence>
<protein>
    <submittedName>
        <fullName evidence="3">DUF2235 domain-containing protein</fullName>
    </submittedName>
</protein>
<name>A0A183U2U0_TOXCA</name>
<evidence type="ECO:0000313" key="1">
    <source>
        <dbReference type="EMBL" id="VDM28527.1"/>
    </source>
</evidence>
<dbReference type="WBParaSite" id="TCNE_0000281001-mRNA-1">
    <property type="protein sequence ID" value="TCNE_0000281001-mRNA-1"/>
    <property type="gene ID" value="TCNE_0000281001"/>
</dbReference>
<keyword evidence="2" id="KW-1185">Reference proteome</keyword>
<dbReference type="AlphaFoldDB" id="A0A183U2U0"/>
<accession>A0A183U2U0</accession>
<evidence type="ECO:0000313" key="3">
    <source>
        <dbReference type="WBParaSite" id="TCNE_0000281001-mRNA-1"/>
    </source>
</evidence>
<organism evidence="2 3">
    <name type="scientific">Toxocara canis</name>
    <name type="common">Canine roundworm</name>
    <dbReference type="NCBI Taxonomy" id="6265"/>
    <lineage>
        <taxon>Eukaryota</taxon>
        <taxon>Metazoa</taxon>
        <taxon>Ecdysozoa</taxon>
        <taxon>Nematoda</taxon>
        <taxon>Chromadorea</taxon>
        <taxon>Rhabditida</taxon>
        <taxon>Spirurina</taxon>
        <taxon>Ascaridomorpha</taxon>
        <taxon>Ascaridoidea</taxon>
        <taxon>Toxocaridae</taxon>
        <taxon>Toxocara</taxon>
    </lineage>
</organism>
<proteinExistence type="predicted"/>
<dbReference type="EMBL" id="UYWY01003083">
    <property type="protein sequence ID" value="VDM28527.1"/>
    <property type="molecule type" value="Genomic_DNA"/>
</dbReference>
<dbReference type="Proteomes" id="UP000050794">
    <property type="component" value="Unassembled WGS sequence"/>
</dbReference>